<keyword evidence="2" id="KW-0812">Transmembrane</keyword>
<dbReference type="AlphaFoldDB" id="A0A6M1U678"/>
<dbReference type="GO" id="GO:0009253">
    <property type="term" value="P:peptidoglycan catabolic process"/>
    <property type="evidence" value="ECO:0007669"/>
    <property type="project" value="InterPro"/>
</dbReference>
<feature type="domain" description="N-acetylmuramoyl-L-alanine amidase" evidence="3">
    <location>
        <begin position="1"/>
        <end position="136"/>
    </location>
</feature>
<dbReference type="SUPFAM" id="SSF55846">
    <property type="entry name" value="N-acetylmuramoyl-L-alanine amidase-like"/>
    <property type="match status" value="1"/>
</dbReference>
<dbReference type="PANTHER" id="PTHR11022:SF41">
    <property type="entry name" value="PEPTIDOGLYCAN-RECOGNITION PROTEIN LC-RELATED"/>
    <property type="match status" value="1"/>
</dbReference>
<evidence type="ECO:0000313" key="5">
    <source>
        <dbReference type="EMBL" id="NGQ93354.1"/>
    </source>
</evidence>
<dbReference type="InterPro" id="IPR015510">
    <property type="entry name" value="PGRP"/>
</dbReference>
<dbReference type="CDD" id="cd06583">
    <property type="entry name" value="PGRP"/>
    <property type="match status" value="1"/>
</dbReference>
<dbReference type="RefSeq" id="WP_165054373.1">
    <property type="nucleotide sequence ID" value="NZ_JAALFE010000047.1"/>
</dbReference>
<dbReference type="Proteomes" id="UP000474758">
    <property type="component" value="Unassembled WGS sequence"/>
</dbReference>
<dbReference type="PANTHER" id="PTHR11022">
    <property type="entry name" value="PEPTIDOGLYCAN RECOGNITION PROTEIN"/>
    <property type="match status" value="1"/>
</dbReference>
<feature type="domain" description="Peptidoglycan recognition protein family" evidence="4">
    <location>
        <begin position="1"/>
        <end position="129"/>
    </location>
</feature>
<dbReference type="SMART" id="SM00701">
    <property type="entry name" value="PGRP"/>
    <property type="match status" value="1"/>
</dbReference>
<feature type="transmembrane region" description="Helical" evidence="2">
    <location>
        <begin position="185"/>
        <end position="202"/>
    </location>
</feature>
<evidence type="ECO:0000313" key="6">
    <source>
        <dbReference type="Proteomes" id="UP000474758"/>
    </source>
</evidence>
<dbReference type="Pfam" id="PF01510">
    <property type="entry name" value="Amidase_2"/>
    <property type="match status" value="1"/>
</dbReference>
<comment type="similarity">
    <text evidence="1">Belongs to the N-acetylmuramoyl-L-alanine amidase 2 family.</text>
</comment>
<protein>
    <recommendedName>
        <fullName evidence="7">N-acetylmuramoyl-L-alanine amidase</fullName>
    </recommendedName>
</protein>
<dbReference type="InterPro" id="IPR006619">
    <property type="entry name" value="PGRP_domain_met/bac"/>
</dbReference>
<evidence type="ECO:0000256" key="1">
    <source>
        <dbReference type="ARBA" id="ARBA00007553"/>
    </source>
</evidence>
<reference evidence="5 6" key="1">
    <citation type="submission" date="2020-02" db="EMBL/GenBank/DDBJ databases">
        <title>Rhodobacter translucens sp. nov., a novel bacterium isolated from activated sludge.</title>
        <authorList>
            <person name="Liu J."/>
        </authorList>
    </citation>
    <scope>NUCLEOTIDE SEQUENCE [LARGE SCALE GENOMIC DNA]</scope>
    <source>
        <strain evidence="5 6">HX-7-19</strain>
    </source>
</reference>
<dbReference type="GO" id="GO:0008270">
    <property type="term" value="F:zinc ion binding"/>
    <property type="evidence" value="ECO:0007669"/>
    <property type="project" value="InterPro"/>
</dbReference>
<evidence type="ECO:0000259" key="4">
    <source>
        <dbReference type="SMART" id="SM00701"/>
    </source>
</evidence>
<name>A0A6M1U678_9RHOB</name>
<comment type="caution">
    <text evidence="5">The sequence shown here is derived from an EMBL/GenBank/DDBJ whole genome shotgun (WGS) entry which is preliminary data.</text>
</comment>
<keyword evidence="6" id="KW-1185">Reference proteome</keyword>
<evidence type="ECO:0008006" key="7">
    <source>
        <dbReference type="Google" id="ProtNLM"/>
    </source>
</evidence>
<proteinExistence type="inferred from homology"/>
<evidence type="ECO:0000259" key="3">
    <source>
        <dbReference type="SMART" id="SM00644"/>
    </source>
</evidence>
<sequence>MRKINEIIVHCSATRPSWMADKGIEEKRDEIKRWHVVDNGWRDIGYHYLIDRDGQTTRGRALEDQGAHTQGHNANSIGVCLIGGHGSSVNDEFLANFTDEQDQALRVLIDSLQTRFPSIKKVSGHNDYTAAKACPGFKVARWMAGKPAAKHLMASTTIQASAAQLGGSAAGVWGAVTQLEGTDRTLALAFIGIIVLASLWIARERIKKWLMGVQ</sequence>
<dbReference type="GO" id="GO:0008745">
    <property type="term" value="F:N-acetylmuramoyl-L-alanine amidase activity"/>
    <property type="evidence" value="ECO:0007669"/>
    <property type="project" value="InterPro"/>
</dbReference>
<dbReference type="InterPro" id="IPR036505">
    <property type="entry name" value="Amidase/PGRP_sf"/>
</dbReference>
<keyword evidence="2" id="KW-1133">Transmembrane helix</keyword>
<accession>A0A6M1U678</accession>
<dbReference type="EMBL" id="JAALFE010000047">
    <property type="protein sequence ID" value="NGQ93354.1"/>
    <property type="molecule type" value="Genomic_DNA"/>
</dbReference>
<dbReference type="InterPro" id="IPR002502">
    <property type="entry name" value="Amidase_domain"/>
</dbReference>
<evidence type="ECO:0000256" key="2">
    <source>
        <dbReference type="SAM" id="Phobius"/>
    </source>
</evidence>
<organism evidence="5 6">
    <name type="scientific">Paragemmobacter kunshanensis</name>
    <dbReference type="NCBI Taxonomy" id="2583234"/>
    <lineage>
        <taxon>Bacteria</taxon>
        <taxon>Pseudomonadati</taxon>
        <taxon>Pseudomonadota</taxon>
        <taxon>Alphaproteobacteria</taxon>
        <taxon>Rhodobacterales</taxon>
        <taxon>Paracoccaceae</taxon>
        <taxon>Paragemmobacter</taxon>
    </lineage>
</organism>
<keyword evidence="2" id="KW-0472">Membrane</keyword>
<dbReference type="Gene3D" id="3.40.80.10">
    <property type="entry name" value="Peptidoglycan recognition protein-like"/>
    <property type="match status" value="1"/>
</dbReference>
<gene>
    <name evidence="5" type="ORF">G5V65_20930</name>
</gene>
<dbReference type="SMART" id="SM00644">
    <property type="entry name" value="Ami_2"/>
    <property type="match status" value="1"/>
</dbReference>